<protein>
    <submittedName>
        <fullName evidence="1">Uncharacterized protein</fullName>
    </submittedName>
</protein>
<dbReference type="EMBL" id="BGPR01175422">
    <property type="protein sequence ID" value="GBM45099.1"/>
    <property type="molecule type" value="Genomic_DNA"/>
</dbReference>
<dbReference type="GO" id="GO:0003676">
    <property type="term" value="F:nucleic acid binding"/>
    <property type="evidence" value="ECO:0007669"/>
    <property type="project" value="InterPro"/>
</dbReference>
<keyword evidence="2" id="KW-1185">Reference proteome</keyword>
<dbReference type="PANTHER" id="PTHR47326:SF1">
    <property type="entry name" value="HTH PSQ-TYPE DOMAIN-CONTAINING PROTEIN"/>
    <property type="match status" value="1"/>
</dbReference>
<dbReference type="OrthoDB" id="7787442at2759"/>
<gene>
    <name evidence="1" type="ORF">AVEN_151077_1</name>
</gene>
<comment type="caution">
    <text evidence="1">The sequence shown here is derived from an EMBL/GenBank/DDBJ whole genome shotgun (WGS) entry which is preliminary data.</text>
</comment>
<feature type="non-terminal residue" evidence="1">
    <location>
        <position position="1"/>
    </location>
</feature>
<proteinExistence type="predicted"/>
<sequence>VKQVLRQTFTDERVISRDFPTAWPPRSPDLSPCDFWLLGFIKDQIYRKQPAALSHMEDSIIRHVRGFKEDLLRSAVEHTVLRMETVVENHRTHIEIM</sequence>
<organism evidence="1 2">
    <name type="scientific">Araneus ventricosus</name>
    <name type="common">Orbweaver spider</name>
    <name type="synonym">Epeira ventricosa</name>
    <dbReference type="NCBI Taxonomy" id="182803"/>
    <lineage>
        <taxon>Eukaryota</taxon>
        <taxon>Metazoa</taxon>
        <taxon>Ecdysozoa</taxon>
        <taxon>Arthropoda</taxon>
        <taxon>Chelicerata</taxon>
        <taxon>Arachnida</taxon>
        <taxon>Araneae</taxon>
        <taxon>Araneomorphae</taxon>
        <taxon>Entelegynae</taxon>
        <taxon>Araneoidea</taxon>
        <taxon>Araneidae</taxon>
        <taxon>Araneus</taxon>
    </lineage>
</organism>
<name>A0A4Y2FXG4_ARAVE</name>
<dbReference type="Gene3D" id="3.30.420.10">
    <property type="entry name" value="Ribonuclease H-like superfamily/Ribonuclease H"/>
    <property type="match status" value="1"/>
</dbReference>
<accession>A0A4Y2FXG4</accession>
<reference evidence="1 2" key="1">
    <citation type="journal article" date="2019" name="Sci. Rep.">
        <title>Orb-weaving spider Araneus ventricosus genome elucidates the spidroin gene catalogue.</title>
        <authorList>
            <person name="Kono N."/>
            <person name="Nakamura H."/>
            <person name="Ohtoshi R."/>
            <person name="Moran D.A.P."/>
            <person name="Shinohara A."/>
            <person name="Yoshida Y."/>
            <person name="Fujiwara M."/>
            <person name="Mori M."/>
            <person name="Tomita M."/>
            <person name="Arakawa K."/>
        </authorList>
    </citation>
    <scope>NUCLEOTIDE SEQUENCE [LARGE SCALE GENOMIC DNA]</scope>
</reference>
<dbReference type="Proteomes" id="UP000499080">
    <property type="component" value="Unassembled WGS sequence"/>
</dbReference>
<dbReference type="AlphaFoldDB" id="A0A4Y2FXG4"/>
<dbReference type="InterPro" id="IPR036397">
    <property type="entry name" value="RNaseH_sf"/>
</dbReference>
<evidence type="ECO:0000313" key="1">
    <source>
        <dbReference type="EMBL" id="GBM45099.1"/>
    </source>
</evidence>
<dbReference type="PANTHER" id="PTHR47326">
    <property type="entry name" value="TRANSPOSABLE ELEMENT TC3 TRANSPOSASE-LIKE PROTEIN"/>
    <property type="match status" value="1"/>
</dbReference>
<evidence type="ECO:0000313" key="2">
    <source>
        <dbReference type="Proteomes" id="UP000499080"/>
    </source>
</evidence>